<reference evidence="1" key="1">
    <citation type="submission" date="2023-03" db="EMBL/GenBank/DDBJ databases">
        <title>DFI Biobank Strains.</title>
        <authorList>
            <person name="Mostad J."/>
            <person name="Paddock L."/>
            <person name="Medina S."/>
            <person name="Waligurski E."/>
            <person name="Barat B."/>
            <person name="Smith R."/>
            <person name="Burgo V."/>
            <person name="Metcalfe C."/>
            <person name="Woodson C."/>
            <person name="Sundararajan A."/>
            <person name="Ramaswamy R."/>
            <person name="Lin H."/>
            <person name="Pamer E.G."/>
        </authorList>
    </citation>
    <scope>NUCLEOTIDE SEQUENCE</scope>
    <source>
        <strain evidence="1">DFI.9.5</strain>
    </source>
</reference>
<dbReference type="Proteomes" id="UP001221924">
    <property type="component" value="Unassembled WGS sequence"/>
</dbReference>
<sequence>KIEKQSLAITPIVVKQNTPTRKSANKQKGTISDIDGKLPQRLMPIAERNQFAVEISLPTGTAVEKTGQIADSLEHIELHLRYQGCEAGPLFWAHYSF</sequence>
<dbReference type="AlphaFoldDB" id="A0AAW6MBM3"/>
<proteinExistence type="predicted"/>
<evidence type="ECO:0000313" key="1">
    <source>
        <dbReference type="EMBL" id="MDE8698288.1"/>
    </source>
</evidence>
<accession>A0AAW6MBM3</accession>
<feature type="non-terminal residue" evidence="1">
    <location>
        <position position="1"/>
    </location>
</feature>
<organism evidence="1 2">
    <name type="scientific">Bacteroides cellulosilyticus</name>
    <dbReference type="NCBI Taxonomy" id="246787"/>
    <lineage>
        <taxon>Bacteria</taxon>
        <taxon>Pseudomonadati</taxon>
        <taxon>Bacteroidota</taxon>
        <taxon>Bacteroidia</taxon>
        <taxon>Bacteroidales</taxon>
        <taxon>Bacteroidaceae</taxon>
        <taxon>Bacteroides</taxon>
    </lineage>
</organism>
<dbReference type="EMBL" id="JARFID010000993">
    <property type="protein sequence ID" value="MDE8698288.1"/>
    <property type="molecule type" value="Genomic_DNA"/>
</dbReference>
<evidence type="ECO:0000313" key="2">
    <source>
        <dbReference type="Proteomes" id="UP001221924"/>
    </source>
</evidence>
<protein>
    <submittedName>
        <fullName evidence="1">Uncharacterized protein</fullName>
    </submittedName>
</protein>
<gene>
    <name evidence="1" type="ORF">PZH42_30605</name>
</gene>
<feature type="non-terminal residue" evidence="1">
    <location>
        <position position="97"/>
    </location>
</feature>
<comment type="caution">
    <text evidence="1">The sequence shown here is derived from an EMBL/GenBank/DDBJ whole genome shotgun (WGS) entry which is preliminary data.</text>
</comment>
<name>A0AAW6MBM3_9BACE</name>